<dbReference type="Proteomes" id="UP001285908">
    <property type="component" value="Unassembled WGS sequence"/>
</dbReference>
<proteinExistence type="predicted"/>
<dbReference type="GeneID" id="87872737"/>
<dbReference type="AlphaFoldDB" id="A0AAJ0I5D3"/>
<reference evidence="1 2" key="1">
    <citation type="journal article" date="2023" name="Mol. Phylogenet. Evol.">
        <title>Genome-scale phylogeny and comparative genomics of the fungal order Sordariales.</title>
        <authorList>
            <person name="Hensen N."/>
            <person name="Bonometti L."/>
            <person name="Westerberg I."/>
            <person name="Brannstrom I.O."/>
            <person name="Guillou S."/>
            <person name="Cros-Aarteil S."/>
            <person name="Calhoun S."/>
            <person name="Haridas S."/>
            <person name="Kuo A."/>
            <person name="Mondo S."/>
            <person name="Pangilinan J."/>
            <person name="Riley R."/>
            <person name="LaButti K."/>
            <person name="Andreopoulos B."/>
            <person name="Lipzen A."/>
            <person name="Chen C."/>
            <person name="Yan M."/>
            <person name="Daum C."/>
            <person name="Ng V."/>
            <person name="Clum A."/>
            <person name="Steindorff A."/>
            <person name="Ohm R.A."/>
            <person name="Martin F."/>
            <person name="Silar P."/>
            <person name="Natvig D.O."/>
            <person name="Lalanne C."/>
            <person name="Gautier V."/>
            <person name="Ament-Velasquez S.L."/>
            <person name="Kruys A."/>
            <person name="Hutchinson M.I."/>
            <person name="Powell A.J."/>
            <person name="Barry K."/>
            <person name="Miller A.N."/>
            <person name="Grigoriev I.V."/>
            <person name="Debuchy R."/>
            <person name="Gladieux P."/>
            <person name="Hiltunen Thoren M."/>
            <person name="Johannesson H."/>
        </authorList>
    </citation>
    <scope>NUCLEOTIDE SEQUENCE [LARGE SCALE GENOMIC DNA]</scope>
    <source>
        <strain evidence="1 2">FGSC 10403</strain>
    </source>
</reference>
<feature type="non-terminal residue" evidence="1">
    <location>
        <position position="1"/>
    </location>
</feature>
<dbReference type="EMBL" id="JAULSX010000005">
    <property type="protein sequence ID" value="KAK3490420.1"/>
    <property type="molecule type" value="Genomic_DNA"/>
</dbReference>
<evidence type="ECO:0000313" key="2">
    <source>
        <dbReference type="Proteomes" id="UP001285908"/>
    </source>
</evidence>
<gene>
    <name evidence="1" type="ORF">B0T23DRAFT_319297</name>
</gene>
<accession>A0AAJ0I5D3</accession>
<sequence>KRVKETIKLEGMLCVFERLNLAGKNRNFNVRYYAAVVPLFFVGEGTCRIRQGAGRLSL</sequence>
<evidence type="ECO:0000313" key="1">
    <source>
        <dbReference type="EMBL" id="KAK3490420.1"/>
    </source>
</evidence>
<dbReference type="RefSeq" id="XP_062691603.1">
    <property type="nucleotide sequence ID" value="XM_062835115.1"/>
</dbReference>
<protein>
    <submittedName>
        <fullName evidence="1">Uncharacterized protein</fullName>
    </submittedName>
</protein>
<keyword evidence="2" id="KW-1185">Reference proteome</keyword>
<comment type="caution">
    <text evidence="1">The sequence shown here is derived from an EMBL/GenBank/DDBJ whole genome shotgun (WGS) entry which is preliminary data.</text>
</comment>
<organism evidence="1 2">
    <name type="scientific">Neurospora hispaniola</name>
    <dbReference type="NCBI Taxonomy" id="588809"/>
    <lineage>
        <taxon>Eukaryota</taxon>
        <taxon>Fungi</taxon>
        <taxon>Dikarya</taxon>
        <taxon>Ascomycota</taxon>
        <taxon>Pezizomycotina</taxon>
        <taxon>Sordariomycetes</taxon>
        <taxon>Sordariomycetidae</taxon>
        <taxon>Sordariales</taxon>
        <taxon>Sordariaceae</taxon>
        <taxon>Neurospora</taxon>
    </lineage>
</organism>
<name>A0AAJ0I5D3_9PEZI</name>